<dbReference type="OrthoDB" id="610577at2759"/>
<dbReference type="EMBL" id="NKQK01000023">
    <property type="protein sequence ID" value="PSR96984.1"/>
    <property type="molecule type" value="Genomic_DNA"/>
</dbReference>
<accession>A0A2R6PV54</accession>
<dbReference type="Gramene" id="PSR96984">
    <property type="protein sequence ID" value="PSR96984"/>
    <property type="gene ID" value="CEY00_Acc27040"/>
</dbReference>
<dbReference type="OMA" id="KFYCTIC"/>
<protein>
    <submittedName>
        <fullName evidence="1">NUT family member protein</fullName>
    </submittedName>
</protein>
<dbReference type="PANTHER" id="PTHR33320">
    <property type="entry name" value="METHIONYL-TRNA SYNTHETASE"/>
    <property type="match status" value="1"/>
</dbReference>
<reference evidence="1 2" key="1">
    <citation type="submission" date="2017-07" db="EMBL/GenBank/DDBJ databases">
        <title>An improved, manually edited Actinidia chinensis var. chinensis (kiwifruit) genome highlights the challenges associated with draft genomes and gene prediction in plants.</title>
        <authorList>
            <person name="Pilkington S."/>
            <person name="Crowhurst R."/>
            <person name="Hilario E."/>
            <person name="Nardozza S."/>
            <person name="Fraser L."/>
            <person name="Peng Y."/>
            <person name="Gunaseelan K."/>
            <person name="Simpson R."/>
            <person name="Tahir J."/>
            <person name="Deroles S."/>
            <person name="Templeton K."/>
            <person name="Luo Z."/>
            <person name="Davy M."/>
            <person name="Cheng C."/>
            <person name="Mcneilage M."/>
            <person name="Scaglione D."/>
            <person name="Liu Y."/>
            <person name="Zhang Q."/>
            <person name="Datson P."/>
            <person name="De Silva N."/>
            <person name="Gardiner S."/>
            <person name="Bassett H."/>
            <person name="Chagne D."/>
            <person name="Mccallum J."/>
            <person name="Dzierzon H."/>
            <person name="Deng C."/>
            <person name="Wang Y.-Y."/>
            <person name="Barron N."/>
            <person name="Manako K."/>
            <person name="Bowen J."/>
            <person name="Foster T."/>
            <person name="Erridge Z."/>
            <person name="Tiffin H."/>
            <person name="Waite C."/>
            <person name="Davies K."/>
            <person name="Grierson E."/>
            <person name="Laing W."/>
            <person name="Kirk R."/>
            <person name="Chen X."/>
            <person name="Wood M."/>
            <person name="Montefiori M."/>
            <person name="Brummell D."/>
            <person name="Schwinn K."/>
            <person name="Catanach A."/>
            <person name="Fullerton C."/>
            <person name="Li D."/>
            <person name="Meiyalaghan S."/>
            <person name="Nieuwenhuizen N."/>
            <person name="Read N."/>
            <person name="Prakash R."/>
            <person name="Hunter D."/>
            <person name="Zhang H."/>
            <person name="Mckenzie M."/>
            <person name="Knabel M."/>
            <person name="Harris A."/>
            <person name="Allan A."/>
            <person name="Chen A."/>
            <person name="Janssen B."/>
            <person name="Plunkett B."/>
            <person name="Dwamena C."/>
            <person name="Voogd C."/>
            <person name="Leif D."/>
            <person name="Lafferty D."/>
            <person name="Souleyre E."/>
            <person name="Varkonyi-Gasic E."/>
            <person name="Gambi F."/>
            <person name="Hanley J."/>
            <person name="Yao J.-L."/>
            <person name="Cheung J."/>
            <person name="David K."/>
            <person name="Warren B."/>
            <person name="Marsh K."/>
            <person name="Snowden K."/>
            <person name="Lin-Wang K."/>
            <person name="Brian L."/>
            <person name="Martinez-Sanchez M."/>
            <person name="Wang M."/>
            <person name="Ileperuma N."/>
            <person name="Macnee N."/>
            <person name="Campin R."/>
            <person name="Mcatee P."/>
            <person name="Drummond R."/>
            <person name="Espley R."/>
            <person name="Ireland H."/>
            <person name="Wu R."/>
            <person name="Atkinson R."/>
            <person name="Karunairetnam S."/>
            <person name="Bulley S."/>
            <person name="Chunkath S."/>
            <person name="Hanley Z."/>
            <person name="Storey R."/>
            <person name="Thrimawithana A."/>
            <person name="Thomson S."/>
            <person name="David C."/>
            <person name="Testolin R."/>
        </authorList>
    </citation>
    <scope>NUCLEOTIDE SEQUENCE [LARGE SCALE GENOMIC DNA]</scope>
    <source>
        <strain evidence="2">cv. Red5</strain>
        <tissue evidence="1">Young leaf</tissue>
    </source>
</reference>
<reference evidence="2" key="2">
    <citation type="journal article" date="2018" name="BMC Genomics">
        <title>A manually annotated Actinidia chinensis var. chinensis (kiwifruit) genome highlights the challenges associated with draft genomes and gene prediction in plants.</title>
        <authorList>
            <person name="Pilkington S.M."/>
            <person name="Crowhurst R."/>
            <person name="Hilario E."/>
            <person name="Nardozza S."/>
            <person name="Fraser L."/>
            <person name="Peng Y."/>
            <person name="Gunaseelan K."/>
            <person name="Simpson R."/>
            <person name="Tahir J."/>
            <person name="Deroles S.C."/>
            <person name="Templeton K."/>
            <person name="Luo Z."/>
            <person name="Davy M."/>
            <person name="Cheng C."/>
            <person name="McNeilage M."/>
            <person name="Scaglione D."/>
            <person name="Liu Y."/>
            <person name="Zhang Q."/>
            <person name="Datson P."/>
            <person name="De Silva N."/>
            <person name="Gardiner S.E."/>
            <person name="Bassett H."/>
            <person name="Chagne D."/>
            <person name="McCallum J."/>
            <person name="Dzierzon H."/>
            <person name="Deng C."/>
            <person name="Wang Y.Y."/>
            <person name="Barron L."/>
            <person name="Manako K."/>
            <person name="Bowen J."/>
            <person name="Foster T.M."/>
            <person name="Erridge Z.A."/>
            <person name="Tiffin H."/>
            <person name="Waite C.N."/>
            <person name="Davies K.M."/>
            <person name="Grierson E.P."/>
            <person name="Laing W.A."/>
            <person name="Kirk R."/>
            <person name="Chen X."/>
            <person name="Wood M."/>
            <person name="Montefiori M."/>
            <person name="Brummell D.A."/>
            <person name="Schwinn K.E."/>
            <person name="Catanach A."/>
            <person name="Fullerton C."/>
            <person name="Li D."/>
            <person name="Meiyalaghan S."/>
            <person name="Nieuwenhuizen N."/>
            <person name="Read N."/>
            <person name="Prakash R."/>
            <person name="Hunter D."/>
            <person name="Zhang H."/>
            <person name="McKenzie M."/>
            <person name="Knabel M."/>
            <person name="Harris A."/>
            <person name="Allan A.C."/>
            <person name="Gleave A."/>
            <person name="Chen A."/>
            <person name="Janssen B.J."/>
            <person name="Plunkett B."/>
            <person name="Ampomah-Dwamena C."/>
            <person name="Voogd C."/>
            <person name="Leif D."/>
            <person name="Lafferty D."/>
            <person name="Souleyre E.J.F."/>
            <person name="Varkonyi-Gasic E."/>
            <person name="Gambi F."/>
            <person name="Hanley J."/>
            <person name="Yao J.L."/>
            <person name="Cheung J."/>
            <person name="David K.M."/>
            <person name="Warren B."/>
            <person name="Marsh K."/>
            <person name="Snowden K.C."/>
            <person name="Lin-Wang K."/>
            <person name="Brian L."/>
            <person name="Martinez-Sanchez M."/>
            <person name="Wang M."/>
            <person name="Ileperuma N."/>
            <person name="Macnee N."/>
            <person name="Campin R."/>
            <person name="McAtee P."/>
            <person name="Drummond R.S.M."/>
            <person name="Espley R.V."/>
            <person name="Ireland H.S."/>
            <person name="Wu R."/>
            <person name="Atkinson R.G."/>
            <person name="Karunairetnam S."/>
            <person name="Bulley S."/>
            <person name="Chunkath S."/>
            <person name="Hanley Z."/>
            <person name="Storey R."/>
            <person name="Thrimawithana A.H."/>
            <person name="Thomson S."/>
            <person name="David C."/>
            <person name="Testolin R."/>
            <person name="Huang H."/>
            <person name="Hellens R.P."/>
            <person name="Schaffer R.J."/>
        </authorList>
    </citation>
    <scope>NUCLEOTIDE SEQUENCE [LARGE SCALE GENOMIC DNA]</scope>
    <source>
        <strain evidence="2">cv. Red5</strain>
    </source>
</reference>
<proteinExistence type="predicted"/>
<evidence type="ECO:0000313" key="2">
    <source>
        <dbReference type="Proteomes" id="UP000241394"/>
    </source>
</evidence>
<dbReference type="AlphaFoldDB" id="A0A2R6PV54"/>
<keyword evidence="2" id="KW-1185">Reference proteome</keyword>
<evidence type="ECO:0000313" key="1">
    <source>
        <dbReference type="EMBL" id="PSR96984.1"/>
    </source>
</evidence>
<name>A0A2R6PV54_ACTCC</name>
<comment type="caution">
    <text evidence="1">The sequence shown here is derived from an EMBL/GenBank/DDBJ whole genome shotgun (WGS) entry which is preliminary data.</text>
</comment>
<dbReference type="PANTHER" id="PTHR33320:SF34">
    <property type="entry name" value="ZINC-RIBBON 15 DOMAIN-CONTAINING PROTEIN"/>
    <property type="match status" value="1"/>
</dbReference>
<dbReference type="Proteomes" id="UP000241394">
    <property type="component" value="Chromosome LG23"/>
</dbReference>
<sequence length="70" mass="7792">MGRLQVVDVREKEIGREGGRGGGCPYCGGPLLAMDFDTQLVVFCIPFSHKTKRKLFCTICSRRLLIPSSF</sequence>
<dbReference type="STRING" id="1590841.A0A2R6PV54"/>
<gene>
    <name evidence="1" type="ORF">CEY00_Acc27040</name>
</gene>
<dbReference type="InParanoid" id="A0A2R6PV54"/>
<organism evidence="1 2">
    <name type="scientific">Actinidia chinensis var. chinensis</name>
    <name type="common">Chinese soft-hair kiwi</name>
    <dbReference type="NCBI Taxonomy" id="1590841"/>
    <lineage>
        <taxon>Eukaryota</taxon>
        <taxon>Viridiplantae</taxon>
        <taxon>Streptophyta</taxon>
        <taxon>Embryophyta</taxon>
        <taxon>Tracheophyta</taxon>
        <taxon>Spermatophyta</taxon>
        <taxon>Magnoliopsida</taxon>
        <taxon>eudicotyledons</taxon>
        <taxon>Gunneridae</taxon>
        <taxon>Pentapetalae</taxon>
        <taxon>asterids</taxon>
        <taxon>Ericales</taxon>
        <taxon>Actinidiaceae</taxon>
        <taxon>Actinidia</taxon>
    </lineage>
</organism>